<dbReference type="InterPro" id="IPR029063">
    <property type="entry name" value="SAM-dependent_MTases_sf"/>
</dbReference>
<evidence type="ECO:0000313" key="9">
    <source>
        <dbReference type="Proteomes" id="UP001560573"/>
    </source>
</evidence>
<evidence type="ECO:0000256" key="3">
    <source>
        <dbReference type="ARBA" id="ARBA00011977"/>
    </source>
</evidence>
<dbReference type="EC" id="2.1.1.33" evidence="3"/>
<evidence type="ECO:0000256" key="1">
    <source>
        <dbReference type="ARBA" id="ARBA00000142"/>
    </source>
</evidence>
<comment type="function">
    <text evidence="2">Catalyzes the formation of N(7)-methylguanine at position 46 (m7G46) in tRNA.</text>
</comment>
<gene>
    <name evidence="8" type="primary">trmB</name>
    <name evidence="8" type="ORF">QTN47_22410</name>
</gene>
<keyword evidence="5 8" id="KW-0808">Transferase</keyword>
<dbReference type="InterPro" id="IPR003358">
    <property type="entry name" value="tRNA_(Gua-N-7)_MeTrfase_Trmb"/>
</dbReference>
<name>A0ABV3ZL85_9BACT</name>
<dbReference type="GO" id="GO:0008176">
    <property type="term" value="F:tRNA (guanine(46)-N7)-methyltransferase activity"/>
    <property type="evidence" value="ECO:0007669"/>
    <property type="project" value="UniProtKB-EC"/>
</dbReference>
<dbReference type="PANTHER" id="PTHR23417:SF14">
    <property type="entry name" value="PENTACOTRIPEPTIDE-REPEAT REGION OF PRORP DOMAIN-CONTAINING PROTEIN"/>
    <property type="match status" value="1"/>
</dbReference>
<organism evidence="8 9">
    <name type="scientific">Danxiaibacter flavus</name>
    <dbReference type="NCBI Taxonomy" id="3049108"/>
    <lineage>
        <taxon>Bacteria</taxon>
        <taxon>Pseudomonadati</taxon>
        <taxon>Bacteroidota</taxon>
        <taxon>Chitinophagia</taxon>
        <taxon>Chitinophagales</taxon>
        <taxon>Chitinophagaceae</taxon>
        <taxon>Danxiaibacter</taxon>
    </lineage>
</organism>
<reference evidence="8 9" key="1">
    <citation type="submission" date="2023-07" db="EMBL/GenBank/DDBJ databases">
        <authorList>
            <person name="Lian W.-H."/>
        </authorList>
    </citation>
    <scope>NUCLEOTIDE SEQUENCE [LARGE SCALE GENOMIC DNA]</scope>
    <source>
        <strain evidence="8 9">SYSU DXS3180</strain>
    </source>
</reference>
<proteinExistence type="predicted"/>
<accession>A0ABV3ZL85</accession>
<evidence type="ECO:0000256" key="2">
    <source>
        <dbReference type="ARBA" id="ARBA00003015"/>
    </source>
</evidence>
<comment type="catalytic activity">
    <reaction evidence="1">
        <text>guanosine(46) in tRNA + S-adenosyl-L-methionine = N(7)-methylguanosine(46) in tRNA + S-adenosyl-L-homocysteine</text>
        <dbReference type="Rhea" id="RHEA:42708"/>
        <dbReference type="Rhea" id="RHEA-COMP:10188"/>
        <dbReference type="Rhea" id="RHEA-COMP:10189"/>
        <dbReference type="ChEBI" id="CHEBI:57856"/>
        <dbReference type="ChEBI" id="CHEBI:59789"/>
        <dbReference type="ChEBI" id="CHEBI:74269"/>
        <dbReference type="ChEBI" id="CHEBI:74480"/>
        <dbReference type="EC" id="2.1.1.33"/>
    </reaction>
</comment>
<dbReference type="SUPFAM" id="SSF53335">
    <property type="entry name" value="S-adenosyl-L-methionine-dependent methyltransferases"/>
    <property type="match status" value="1"/>
</dbReference>
<evidence type="ECO:0000256" key="5">
    <source>
        <dbReference type="ARBA" id="ARBA00022679"/>
    </source>
</evidence>
<dbReference type="NCBIfam" id="NF001080">
    <property type="entry name" value="PRK00121.2-2"/>
    <property type="match status" value="1"/>
</dbReference>
<dbReference type="EMBL" id="JAULBC010000008">
    <property type="protein sequence ID" value="MEX6690280.1"/>
    <property type="molecule type" value="Genomic_DNA"/>
</dbReference>
<keyword evidence="6" id="KW-0949">S-adenosyl-L-methionine</keyword>
<evidence type="ECO:0000256" key="4">
    <source>
        <dbReference type="ARBA" id="ARBA00022603"/>
    </source>
</evidence>
<evidence type="ECO:0000313" key="8">
    <source>
        <dbReference type="EMBL" id="MEX6690280.1"/>
    </source>
</evidence>
<dbReference type="PROSITE" id="PS51625">
    <property type="entry name" value="SAM_MT_TRMB"/>
    <property type="match status" value="1"/>
</dbReference>
<dbReference type="Gene3D" id="3.40.50.150">
    <property type="entry name" value="Vaccinia Virus protein VP39"/>
    <property type="match status" value="1"/>
</dbReference>
<dbReference type="Proteomes" id="UP001560573">
    <property type="component" value="Unassembled WGS sequence"/>
</dbReference>
<evidence type="ECO:0000256" key="7">
    <source>
        <dbReference type="ARBA" id="ARBA00022694"/>
    </source>
</evidence>
<sequence length="234" mass="27366">MGQNKLERFEQIKGFANVLEHPENMQGKWNDFFKNDRPIVLELACGKGEYALGLGRLFPDKNFIGVDIKGNRIWRGAKTALDEGLTNVAFLRTHIDQITNYFAKDEVNEIWITFPDPQLRFSKMKKRLTHPKYLRLYKHFLQTGGRINLKTDSPDLYHFTKTVIKLYELELLTDKEDVYADENVSDVLKIKTHYESLDIAQSNRIHYLQFSLPANLPHEKDVILKDQLREQAID</sequence>
<keyword evidence="7" id="KW-0819">tRNA processing</keyword>
<comment type="caution">
    <text evidence="8">The sequence shown here is derived from an EMBL/GenBank/DDBJ whole genome shotgun (WGS) entry which is preliminary data.</text>
</comment>
<dbReference type="NCBIfam" id="TIGR00091">
    <property type="entry name" value="tRNA (guanosine(46)-N7)-methyltransferase TrmB"/>
    <property type="match status" value="1"/>
</dbReference>
<dbReference type="PANTHER" id="PTHR23417">
    <property type="entry name" value="3-DEOXY-D-MANNO-OCTULOSONIC-ACID TRANSFERASE/TRNA GUANINE-N 7 - -METHYLTRANSFERASE"/>
    <property type="match status" value="1"/>
</dbReference>
<keyword evidence="9" id="KW-1185">Reference proteome</keyword>
<dbReference type="RefSeq" id="WP_369331694.1">
    <property type="nucleotide sequence ID" value="NZ_JAULBC010000008.1"/>
</dbReference>
<keyword evidence="4 8" id="KW-0489">Methyltransferase</keyword>
<protein>
    <recommendedName>
        <fullName evidence="3">tRNA (guanine(46)-N(7))-methyltransferase</fullName>
        <ecNumber evidence="3">2.1.1.33</ecNumber>
    </recommendedName>
</protein>
<evidence type="ECO:0000256" key="6">
    <source>
        <dbReference type="ARBA" id="ARBA00022691"/>
    </source>
</evidence>
<dbReference type="Pfam" id="PF02390">
    <property type="entry name" value="Methyltransf_4"/>
    <property type="match status" value="1"/>
</dbReference>